<evidence type="ECO:0000256" key="1">
    <source>
        <dbReference type="SAM" id="Coils"/>
    </source>
</evidence>
<name>A0ABR4HF77_9EURO</name>
<feature type="region of interest" description="Disordered" evidence="2">
    <location>
        <begin position="277"/>
        <end position="303"/>
    </location>
</feature>
<feature type="region of interest" description="Disordered" evidence="2">
    <location>
        <begin position="145"/>
        <end position="165"/>
    </location>
</feature>
<comment type="caution">
    <text evidence="3">The sequence shown here is derived from an EMBL/GenBank/DDBJ whole genome shotgun (WGS) entry which is preliminary data.</text>
</comment>
<evidence type="ECO:0000256" key="2">
    <source>
        <dbReference type="SAM" id="MobiDB-lite"/>
    </source>
</evidence>
<evidence type="ECO:0000313" key="4">
    <source>
        <dbReference type="Proteomes" id="UP001610335"/>
    </source>
</evidence>
<accession>A0ABR4HF77</accession>
<dbReference type="Proteomes" id="UP001610335">
    <property type="component" value="Unassembled WGS sequence"/>
</dbReference>
<feature type="region of interest" description="Disordered" evidence="2">
    <location>
        <begin position="422"/>
        <end position="468"/>
    </location>
</feature>
<dbReference type="PANTHER" id="PTHR42032:SF1">
    <property type="entry name" value="YALI0E30679P"/>
    <property type="match status" value="1"/>
</dbReference>
<feature type="compositionally biased region" description="Polar residues" evidence="2">
    <location>
        <begin position="152"/>
        <end position="165"/>
    </location>
</feature>
<organism evidence="3 4">
    <name type="scientific">Aspergillus cavernicola</name>
    <dbReference type="NCBI Taxonomy" id="176166"/>
    <lineage>
        <taxon>Eukaryota</taxon>
        <taxon>Fungi</taxon>
        <taxon>Dikarya</taxon>
        <taxon>Ascomycota</taxon>
        <taxon>Pezizomycotina</taxon>
        <taxon>Eurotiomycetes</taxon>
        <taxon>Eurotiomycetidae</taxon>
        <taxon>Eurotiales</taxon>
        <taxon>Aspergillaceae</taxon>
        <taxon>Aspergillus</taxon>
        <taxon>Aspergillus subgen. Nidulantes</taxon>
    </lineage>
</organism>
<dbReference type="PANTHER" id="PTHR42032">
    <property type="entry name" value="YALI0E30679P"/>
    <property type="match status" value="1"/>
</dbReference>
<reference evidence="3 4" key="1">
    <citation type="submission" date="2024-07" db="EMBL/GenBank/DDBJ databases">
        <title>Section-level genome sequencing and comparative genomics of Aspergillus sections Usti and Cavernicolus.</title>
        <authorList>
            <consortium name="Lawrence Berkeley National Laboratory"/>
            <person name="Nybo J.L."/>
            <person name="Vesth T.C."/>
            <person name="Theobald S."/>
            <person name="Frisvad J.C."/>
            <person name="Larsen T.O."/>
            <person name="Kjaerboelling I."/>
            <person name="Rothschild-Mancinelli K."/>
            <person name="Lyhne E.K."/>
            <person name="Kogle M.E."/>
            <person name="Barry K."/>
            <person name="Clum A."/>
            <person name="Na H."/>
            <person name="Ledsgaard L."/>
            <person name="Lin J."/>
            <person name="Lipzen A."/>
            <person name="Kuo A."/>
            <person name="Riley R."/>
            <person name="Mondo S."/>
            <person name="LaButti K."/>
            <person name="Haridas S."/>
            <person name="Pangalinan J."/>
            <person name="Salamov A.A."/>
            <person name="Simmons B.A."/>
            <person name="Magnuson J.K."/>
            <person name="Chen J."/>
            <person name="Drula E."/>
            <person name="Henrissat B."/>
            <person name="Wiebenga A."/>
            <person name="Lubbers R.J."/>
            <person name="Gomes A.C."/>
            <person name="Makela M.R."/>
            <person name="Stajich J."/>
            <person name="Grigoriev I.V."/>
            <person name="Mortensen U.H."/>
            <person name="De vries R.P."/>
            <person name="Baker S.E."/>
            <person name="Andersen M.R."/>
        </authorList>
    </citation>
    <scope>NUCLEOTIDE SEQUENCE [LARGE SCALE GENOMIC DNA]</scope>
    <source>
        <strain evidence="3 4">CBS 600.67</strain>
    </source>
</reference>
<feature type="coiled-coil region" evidence="1">
    <location>
        <begin position="314"/>
        <end position="366"/>
    </location>
</feature>
<dbReference type="EMBL" id="JBFXLS010000136">
    <property type="protein sequence ID" value="KAL2813809.1"/>
    <property type="molecule type" value="Genomic_DNA"/>
</dbReference>
<protein>
    <submittedName>
        <fullName evidence="3">Uncharacterized protein</fullName>
    </submittedName>
</protein>
<feature type="compositionally biased region" description="Basic and acidic residues" evidence="2">
    <location>
        <begin position="289"/>
        <end position="300"/>
    </location>
</feature>
<proteinExistence type="predicted"/>
<keyword evidence="1" id="KW-0175">Coiled coil</keyword>
<gene>
    <name evidence="3" type="ORF">BDW59DRAFT_27784</name>
</gene>
<feature type="compositionally biased region" description="Polar residues" evidence="2">
    <location>
        <begin position="19"/>
        <end position="36"/>
    </location>
</feature>
<feature type="region of interest" description="Disordered" evidence="2">
    <location>
        <begin position="1"/>
        <end position="36"/>
    </location>
</feature>
<feature type="compositionally biased region" description="Low complexity" evidence="2">
    <location>
        <begin position="431"/>
        <end position="443"/>
    </location>
</feature>
<keyword evidence="4" id="KW-1185">Reference proteome</keyword>
<evidence type="ECO:0000313" key="3">
    <source>
        <dbReference type="EMBL" id="KAL2813809.1"/>
    </source>
</evidence>
<sequence length="468" mass="51697">MSLRHRGLQRAATIAESPSIPQTQRRNSTLSDSVSEARNTIRSSTDELFFPRVATDHDVHARDEESHWHSAPLGLALLPAIAGIFFQNGSAFVTDVTLLALAAVFLNWSVRLPWEWYRSARTVRHQDSLYDPRETPVILETDLSEAQDTQEGETAQPHQKPPNNISTTAVKELQIHELAALASCFIFPLIGTWILHTIRSKLSRPSEGLVSNYNLTIFLLAAEIRPFSHLLKMVQARTLHLQRIIASDPSDPDKFDLSKIIDLSKRLEELEAHVAETAASRLNNTSPENDPRDLSPKETESTQTLISQATADYKRRFQADIDALNRAVRRYEKRTAVTSYQTESRLQVLEAKLRDALALAAAAQRSISQAQHSKGAFGLLFDWTGTMVLFPVQIGVSLVGLPFGIARWAVSRCRDLVLGSASSRAGGGAGRVSSTSNSSSNNSKGKSPQARRPASPQKKAKRTAVIDE</sequence>